<evidence type="ECO:0000259" key="2">
    <source>
        <dbReference type="Pfam" id="PF04282"/>
    </source>
</evidence>
<comment type="caution">
    <text evidence="3">The sequence shown here is derived from an EMBL/GenBank/DDBJ whole genome shotgun (WGS) entry which is preliminary data.</text>
</comment>
<dbReference type="InterPro" id="IPR007380">
    <property type="entry name" value="DUF438"/>
</dbReference>
<dbReference type="AlphaFoldDB" id="A0A5R9EHQ1"/>
<dbReference type="Gene3D" id="3.30.450.20">
    <property type="entry name" value="PAS domain"/>
    <property type="match status" value="2"/>
</dbReference>
<dbReference type="Pfam" id="PF01814">
    <property type="entry name" value="Hemerythrin"/>
    <property type="match status" value="1"/>
</dbReference>
<dbReference type="Pfam" id="PF04282">
    <property type="entry name" value="DUF438"/>
    <property type="match status" value="1"/>
</dbReference>
<evidence type="ECO:0000313" key="3">
    <source>
        <dbReference type="EMBL" id="TLQ48823.1"/>
    </source>
</evidence>
<dbReference type="GO" id="GO:0005886">
    <property type="term" value="C:plasma membrane"/>
    <property type="evidence" value="ECO:0007669"/>
    <property type="project" value="TreeGrafter"/>
</dbReference>
<dbReference type="Gene3D" id="1.20.120.520">
    <property type="entry name" value="nmb1532 protein domain like"/>
    <property type="match status" value="1"/>
</dbReference>
<dbReference type="InterPro" id="IPR035965">
    <property type="entry name" value="PAS-like_dom_sf"/>
</dbReference>
<reference evidence="3 4" key="1">
    <citation type="submission" date="2019-05" db="EMBL/GenBank/DDBJ databases">
        <title>The metagenome of a microbial culture collection derived from dairy environment covers the genomic content of the human microbiome.</title>
        <authorList>
            <person name="Roder T."/>
            <person name="Wuthrich D."/>
            <person name="Sattari Z."/>
            <person name="Von Ah U."/>
            <person name="Bar C."/>
            <person name="Ronchi F."/>
            <person name="Macpherson A.J."/>
            <person name="Ganal-Vonarburg S.C."/>
            <person name="Bruggmann R."/>
            <person name="Vergeres G."/>
        </authorList>
    </citation>
    <scope>NUCLEOTIDE SEQUENCE [LARGE SCALE GENOMIC DNA]</scope>
    <source>
        <strain evidence="3 4">FAM 24227</strain>
    </source>
</reference>
<dbReference type="RefSeq" id="WP_138403989.1">
    <property type="nucleotide sequence ID" value="NZ_VBSP01000007.1"/>
</dbReference>
<evidence type="ECO:0000313" key="4">
    <source>
        <dbReference type="Proteomes" id="UP000306420"/>
    </source>
</evidence>
<protein>
    <submittedName>
        <fullName evidence="3">DUF438 domain-containing protein</fullName>
    </submittedName>
</protein>
<name>A0A5R9EHQ1_9LACT</name>
<dbReference type="Pfam" id="PF13596">
    <property type="entry name" value="PAS_10"/>
    <property type="match status" value="2"/>
</dbReference>
<sequence>MSNNTDNRIDILEGILLKLHHGADPESVQDEFNEHFTGVSAIEISMMEHQLMYGDSVITFQDVLKLCNVHANLFKGTIEDGKAPDADHPGHPVTVFKEENMALRSALLRINNILDTFEEMPVEELSDGMIKGLKRQYDIIGQFDNHYNRKEHLFFPVMESYGHDAPPKVMWAKDDEIRDLFKRAYKAMEKFSDIKFSKVRDTYEAFQFEFNEMIFKEEAILINILLESFNQLDWYNIAQQSDNYGYAIIPPRETWEPENLADLLEEDTKKAEELTIQEVPTPTKSVQKTMNTVESKTIETRKITVNGGQFTVLWEPDETLDSSSNQIMNPTVPLSIGDGYLSLEQIKVIFDYIPVKVTFVDQNDIVQYFNHKKESSILPRHAENIGAKVEDVYPEAVWDTLEPIVQAFKDNTLTEESFWFEHESEFLYISYKALFNEAGQYQGFVEIIQNIQPILDIQTDKWRNLLPQSKVDLTLKDPANLTQVNHKHQSQAESQVLQFGKGQLEFNWSVSNETVVNEPKDFSNEQLISIGEGYLSLKQVRLILDSMPFEITYVDGDHKFKYFNNIGPYDEMLFQRSPLEIGRDLEYCHPARVWPKVKRLSEDLQAQRRFIEPMWFSPGNKLIYILYIGAQDQNDNYHGIVETVQDASMYVELDGTEKRLY</sequence>
<gene>
    <name evidence="3" type="ORF">FEZ33_03375</name>
</gene>
<dbReference type="InterPro" id="IPR012312">
    <property type="entry name" value="Hemerythrin-like"/>
</dbReference>
<dbReference type="Proteomes" id="UP000306420">
    <property type="component" value="Unassembled WGS sequence"/>
</dbReference>
<dbReference type="OrthoDB" id="9769774at2"/>
<evidence type="ECO:0000259" key="1">
    <source>
        <dbReference type="Pfam" id="PF01814"/>
    </source>
</evidence>
<dbReference type="SUPFAM" id="SSF55785">
    <property type="entry name" value="PYP-like sensor domain (PAS domain)"/>
    <property type="match status" value="1"/>
</dbReference>
<organism evidence="3 4">
    <name type="scientific">Ruoffia tabacinasalis</name>
    <dbReference type="NCBI Taxonomy" id="87458"/>
    <lineage>
        <taxon>Bacteria</taxon>
        <taxon>Bacillati</taxon>
        <taxon>Bacillota</taxon>
        <taxon>Bacilli</taxon>
        <taxon>Lactobacillales</taxon>
        <taxon>Aerococcaceae</taxon>
        <taxon>Ruoffia</taxon>
    </lineage>
</organism>
<accession>A0A5R9EHQ1</accession>
<dbReference type="PANTHER" id="PTHR39966:SF3">
    <property type="entry name" value="DUF438 DOMAIN-CONTAINING PROTEIN"/>
    <property type="match status" value="1"/>
</dbReference>
<feature type="domain" description="DUF438" evidence="2">
    <location>
        <begin position="12"/>
        <end position="79"/>
    </location>
</feature>
<feature type="domain" description="Hemerythrin-like" evidence="1">
    <location>
        <begin position="91"/>
        <end position="223"/>
    </location>
</feature>
<dbReference type="EMBL" id="VBSP01000007">
    <property type="protein sequence ID" value="TLQ48823.1"/>
    <property type="molecule type" value="Genomic_DNA"/>
</dbReference>
<dbReference type="PANTHER" id="PTHR39966">
    <property type="entry name" value="BLL2471 PROTEIN-RELATED"/>
    <property type="match status" value="1"/>
</dbReference>
<proteinExistence type="predicted"/>